<evidence type="ECO:0000256" key="2">
    <source>
        <dbReference type="SAM" id="SignalP"/>
    </source>
</evidence>
<dbReference type="Pfam" id="PF00497">
    <property type="entry name" value="SBP_bac_3"/>
    <property type="match status" value="1"/>
</dbReference>
<keyword evidence="5" id="KW-1185">Reference proteome</keyword>
<evidence type="ECO:0000256" key="1">
    <source>
        <dbReference type="ARBA" id="ARBA00022729"/>
    </source>
</evidence>
<organism evidence="4 5">
    <name type="scientific">Pelistega europaea</name>
    <dbReference type="NCBI Taxonomy" id="106147"/>
    <lineage>
        <taxon>Bacteria</taxon>
        <taxon>Pseudomonadati</taxon>
        <taxon>Pseudomonadota</taxon>
        <taxon>Betaproteobacteria</taxon>
        <taxon>Burkholderiales</taxon>
        <taxon>Alcaligenaceae</taxon>
        <taxon>Pelistega</taxon>
    </lineage>
</organism>
<dbReference type="InterPro" id="IPR001638">
    <property type="entry name" value="Solute-binding_3/MltF_N"/>
</dbReference>
<dbReference type="Gene3D" id="3.40.190.10">
    <property type="entry name" value="Periplasmic binding protein-like II"/>
    <property type="match status" value="2"/>
</dbReference>
<comment type="caution">
    <text evidence="4">The sequence shown here is derived from an EMBL/GenBank/DDBJ whole genome shotgun (WGS) entry which is preliminary data.</text>
</comment>
<dbReference type="PANTHER" id="PTHR35936">
    <property type="entry name" value="MEMBRANE-BOUND LYTIC MUREIN TRANSGLYCOSYLASE F"/>
    <property type="match status" value="1"/>
</dbReference>
<keyword evidence="1 2" id="KW-0732">Signal</keyword>
<dbReference type="CDD" id="cd01004">
    <property type="entry name" value="PBP2_MidA_like"/>
    <property type="match status" value="1"/>
</dbReference>
<dbReference type="SMART" id="SM00062">
    <property type="entry name" value="PBPb"/>
    <property type="match status" value="1"/>
</dbReference>
<evidence type="ECO:0000259" key="3">
    <source>
        <dbReference type="SMART" id="SM00062"/>
    </source>
</evidence>
<dbReference type="SUPFAM" id="SSF53850">
    <property type="entry name" value="Periplasmic binding protein-like II"/>
    <property type="match status" value="1"/>
</dbReference>
<dbReference type="RefSeq" id="WP_171587530.1">
    <property type="nucleotide sequence ID" value="NZ_JABGBO010000001.1"/>
</dbReference>
<proteinExistence type="predicted"/>
<feature type="chain" id="PRO_5030678475" evidence="2">
    <location>
        <begin position="30"/>
        <end position="272"/>
    </location>
</feature>
<dbReference type="EMBL" id="JABGBO010000001">
    <property type="protein sequence ID" value="NOL48535.1"/>
    <property type="molecule type" value="Genomic_DNA"/>
</dbReference>
<name>A0A7Y4L7P6_9BURK</name>
<gene>
    <name evidence="4" type="ORF">HKX40_00075</name>
</gene>
<protein>
    <submittedName>
        <fullName evidence="4">ABC transporter substrate-binding protein</fullName>
    </submittedName>
</protein>
<reference evidence="4 5" key="1">
    <citation type="submission" date="2020-05" db="EMBL/GenBank/DDBJ databases">
        <authorList>
            <person name="Niu N."/>
        </authorList>
    </citation>
    <scope>NUCLEOTIDE SEQUENCE [LARGE SCALE GENOMIC DNA]</scope>
    <source>
        <strain evidence="4 5">LMG10982</strain>
    </source>
</reference>
<evidence type="ECO:0000313" key="4">
    <source>
        <dbReference type="EMBL" id="NOL48535.1"/>
    </source>
</evidence>
<feature type="signal peptide" evidence="2">
    <location>
        <begin position="1"/>
        <end position="29"/>
    </location>
</feature>
<evidence type="ECO:0000313" key="5">
    <source>
        <dbReference type="Proteomes" id="UP000541421"/>
    </source>
</evidence>
<feature type="domain" description="Solute-binding protein family 3/N-terminal" evidence="3">
    <location>
        <begin position="31"/>
        <end position="260"/>
    </location>
</feature>
<dbReference type="Proteomes" id="UP000541421">
    <property type="component" value="Unassembled WGS sequence"/>
</dbReference>
<accession>A0A7Y4L7P6</accession>
<dbReference type="AlphaFoldDB" id="A0A7Y4L7P6"/>
<sequence length="272" mass="29626">MHNSKVTKKHLLASLLMTCSIVATGVVEAKTYNIGTDATFPPFEYMENNKPAGFDIDILSKILEQSGDEANFIDTRFSNLISGLRANKFDILISGLYITPERLKIVDMVPYYKTTESVLVAKDSAYQPKGKMDLCGKTVASIKGSKFPEQLAKISTETCVPAGKPAISVREFTTSAEGIQAVLAKAVDAHYDDTSVAQSLAEKLHGRVVISSTDSFFPILGGIAVRKGDTAMLEKLTKGLEAIKSSGVYEQLVQKYRLQAPTAEDITNYMPK</sequence>